<accession>A0A1I7WY26</accession>
<dbReference type="Proteomes" id="UP000095283">
    <property type="component" value="Unplaced"/>
</dbReference>
<keyword evidence="1" id="KW-1185">Reference proteome</keyword>
<reference evidence="2" key="1">
    <citation type="submission" date="2016-11" db="UniProtKB">
        <authorList>
            <consortium name="WormBaseParasite"/>
        </authorList>
    </citation>
    <scope>IDENTIFICATION</scope>
</reference>
<evidence type="ECO:0000313" key="2">
    <source>
        <dbReference type="WBParaSite" id="Hba_10100"/>
    </source>
</evidence>
<evidence type="ECO:0000313" key="1">
    <source>
        <dbReference type="Proteomes" id="UP000095283"/>
    </source>
</evidence>
<organism evidence="1 2">
    <name type="scientific">Heterorhabditis bacteriophora</name>
    <name type="common">Entomopathogenic nematode worm</name>
    <dbReference type="NCBI Taxonomy" id="37862"/>
    <lineage>
        <taxon>Eukaryota</taxon>
        <taxon>Metazoa</taxon>
        <taxon>Ecdysozoa</taxon>
        <taxon>Nematoda</taxon>
        <taxon>Chromadorea</taxon>
        <taxon>Rhabditida</taxon>
        <taxon>Rhabditina</taxon>
        <taxon>Rhabditomorpha</taxon>
        <taxon>Strongyloidea</taxon>
        <taxon>Heterorhabditidae</taxon>
        <taxon>Heterorhabditis</taxon>
    </lineage>
</organism>
<sequence>MAVNGFERVLLSYLLEHSVLLLEMAWKSWDTHIHGYSPDIFHNFSFRCGQLFYYHHFNHTYLLLSPRKSQNILQAYLLHSTVWMNESFCHVYLEIYFSNIYNLSD</sequence>
<proteinExistence type="predicted"/>
<dbReference type="WBParaSite" id="Hba_10100">
    <property type="protein sequence ID" value="Hba_10100"/>
    <property type="gene ID" value="Hba_10100"/>
</dbReference>
<dbReference type="AlphaFoldDB" id="A0A1I7WY26"/>
<name>A0A1I7WY26_HETBA</name>
<protein>
    <submittedName>
        <fullName evidence="2">Secreted protein</fullName>
    </submittedName>
</protein>